<name>A0A6A6WSD7_9PLEO</name>
<dbReference type="InterPro" id="IPR011701">
    <property type="entry name" value="MFS"/>
</dbReference>
<dbReference type="SUPFAM" id="SSF103473">
    <property type="entry name" value="MFS general substrate transporter"/>
    <property type="match status" value="1"/>
</dbReference>
<dbReference type="EMBL" id="MU002399">
    <property type="protein sequence ID" value="KAF2786835.1"/>
    <property type="molecule type" value="Genomic_DNA"/>
</dbReference>
<feature type="transmembrane region" description="Helical" evidence="5">
    <location>
        <begin position="312"/>
        <end position="337"/>
    </location>
</feature>
<dbReference type="OrthoDB" id="194139at2759"/>
<organism evidence="6 7">
    <name type="scientific">Melanomma pulvis-pyrius CBS 109.77</name>
    <dbReference type="NCBI Taxonomy" id="1314802"/>
    <lineage>
        <taxon>Eukaryota</taxon>
        <taxon>Fungi</taxon>
        <taxon>Dikarya</taxon>
        <taxon>Ascomycota</taxon>
        <taxon>Pezizomycotina</taxon>
        <taxon>Dothideomycetes</taxon>
        <taxon>Pleosporomycetidae</taxon>
        <taxon>Pleosporales</taxon>
        <taxon>Melanommataceae</taxon>
        <taxon>Melanomma</taxon>
    </lineage>
</organism>
<gene>
    <name evidence="6" type="ORF">K505DRAFT_422162</name>
</gene>
<feature type="transmembrane region" description="Helical" evidence="5">
    <location>
        <begin position="382"/>
        <end position="399"/>
    </location>
</feature>
<evidence type="ECO:0000313" key="7">
    <source>
        <dbReference type="Proteomes" id="UP000799757"/>
    </source>
</evidence>
<evidence type="ECO:0000313" key="6">
    <source>
        <dbReference type="EMBL" id="KAF2786835.1"/>
    </source>
</evidence>
<dbReference type="InterPro" id="IPR036259">
    <property type="entry name" value="MFS_trans_sf"/>
</dbReference>
<sequence>MERDTFLRPHGRVSLTSARQSSPADPRARPQFRHIFVCIFMLKLLTQFIFALLELPLVRLAEDLVCHSLLGVDHDNNGESRCKSESVQDATAQIIGLKTTFDALPCVLTAWLYGQMSDLWGRKTVMFVSNTGQFMTLCSIIFVGFFMRFTPAKLLWLPSAWLLAGGGMRVEMAMQYTALCDVVSWEQRTRLLSFLHASDGIGALLGYVLSSCFMQYSLRWPFGIAFVTFIAKFFILRYTPETAPCYNELSNDIISLDEYTSSDVGTDGTVPQQMQQISSYSLTSNRFSTINWQWGACQTQIRKFRDLVNIRGVNVVFTSFAIKRVAFASLAFVFQYASEILEQDLSKTYLIRVFHQFSVAILFICLLPLLTRNLLSPAKDVWVIRVSLTTLMIGFYVVWNGRSLSGFALGLGICGLGEGLEVGLQSLGSYLVGDVDQAAFFSIASMLGVIGELVGGPLMASAYTIRDNHHRPLGYCFLLSTGVFGCVFASSYLLKTSRV</sequence>
<dbReference type="Pfam" id="PF07690">
    <property type="entry name" value="MFS_1"/>
    <property type="match status" value="1"/>
</dbReference>
<feature type="transmembrane region" description="Helical" evidence="5">
    <location>
        <begin position="125"/>
        <end position="147"/>
    </location>
</feature>
<feature type="transmembrane region" description="Helical" evidence="5">
    <location>
        <begin position="94"/>
        <end position="113"/>
    </location>
</feature>
<keyword evidence="2 5" id="KW-0812">Transmembrane</keyword>
<feature type="transmembrane region" description="Helical" evidence="5">
    <location>
        <begin position="35"/>
        <end position="53"/>
    </location>
</feature>
<dbReference type="AlphaFoldDB" id="A0A6A6WSD7"/>
<dbReference type="PANTHER" id="PTHR23507">
    <property type="entry name" value="ZGC:174356"/>
    <property type="match status" value="1"/>
</dbReference>
<protein>
    <submittedName>
        <fullName evidence="6">MFS general substrate transporter</fullName>
    </submittedName>
</protein>
<dbReference type="Proteomes" id="UP000799757">
    <property type="component" value="Unassembled WGS sequence"/>
</dbReference>
<evidence type="ECO:0000256" key="1">
    <source>
        <dbReference type="ARBA" id="ARBA00004141"/>
    </source>
</evidence>
<dbReference type="Gene3D" id="1.20.1250.20">
    <property type="entry name" value="MFS general substrate transporter like domains"/>
    <property type="match status" value="1"/>
</dbReference>
<evidence type="ECO:0000256" key="3">
    <source>
        <dbReference type="ARBA" id="ARBA00022989"/>
    </source>
</evidence>
<evidence type="ECO:0000256" key="5">
    <source>
        <dbReference type="SAM" id="Phobius"/>
    </source>
</evidence>
<feature type="transmembrane region" description="Helical" evidence="5">
    <location>
        <begin position="349"/>
        <end position="370"/>
    </location>
</feature>
<evidence type="ECO:0000256" key="2">
    <source>
        <dbReference type="ARBA" id="ARBA00022692"/>
    </source>
</evidence>
<evidence type="ECO:0000256" key="4">
    <source>
        <dbReference type="ARBA" id="ARBA00023136"/>
    </source>
</evidence>
<dbReference type="GO" id="GO:0022857">
    <property type="term" value="F:transmembrane transporter activity"/>
    <property type="evidence" value="ECO:0007669"/>
    <property type="project" value="InterPro"/>
</dbReference>
<dbReference type="PANTHER" id="PTHR23507:SF1">
    <property type="entry name" value="FI18259P1-RELATED"/>
    <property type="match status" value="1"/>
</dbReference>
<keyword evidence="7" id="KW-1185">Reference proteome</keyword>
<dbReference type="GO" id="GO:0016020">
    <property type="term" value="C:membrane"/>
    <property type="evidence" value="ECO:0007669"/>
    <property type="project" value="UniProtKB-SubCell"/>
</dbReference>
<feature type="transmembrane region" description="Helical" evidence="5">
    <location>
        <begin position="216"/>
        <end position="235"/>
    </location>
</feature>
<keyword evidence="3 5" id="KW-1133">Transmembrane helix</keyword>
<feature type="transmembrane region" description="Helical" evidence="5">
    <location>
        <begin position="472"/>
        <end position="494"/>
    </location>
</feature>
<reference evidence="6" key="1">
    <citation type="journal article" date="2020" name="Stud. Mycol.">
        <title>101 Dothideomycetes genomes: a test case for predicting lifestyles and emergence of pathogens.</title>
        <authorList>
            <person name="Haridas S."/>
            <person name="Albert R."/>
            <person name="Binder M."/>
            <person name="Bloem J."/>
            <person name="Labutti K."/>
            <person name="Salamov A."/>
            <person name="Andreopoulos B."/>
            <person name="Baker S."/>
            <person name="Barry K."/>
            <person name="Bills G."/>
            <person name="Bluhm B."/>
            <person name="Cannon C."/>
            <person name="Castanera R."/>
            <person name="Culley D."/>
            <person name="Daum C."/>
            <person name="Ezra D."/>
            <person name="Gonzalez J."/>
            <person name="Henrissat B."/>
            <person name="Kuo A."/>
            <person name="Liang C."/>
            <person name="Lipzen A."/>
            <person name="Lutzoni F."/>
            <person name="Magnuson J."/>
            <person name="Mondo S."/>
            <person name="Nolan M."/>
            <person name="Ohm R."/>
            <person name="Pangilinan J."/>
            <person name="Park H.-J."/>
            <person name="Ramirez L."/>
            <person name="Alfaro M."/>
            <person name="Sun H."/>
            <person name="Tritt A."/>
            <person name="Yoshinaga Y."/>
            <person name="Zwiers L.-H."/>
            <person name="Turgeon B."/>
            <person name="Goodwin S."/>
            <person name="Spatafora J."/>
            <person name="Crous P."/>
            <person name="Grigoriev I."/>
        </authorList>
    </citation>
    <scope>NUCLEOTIDE SEQUENCE</scope>
    <source>
        <strain evidence="6">CBS 109.77</strain>
    </source>
</reference>
<keyword evidence="4 5" id="KW-0472">Membrane</keyword>
<accession>A0A6A6WSD7</accession>
<comment type="subcellular location">
    <subcellularLocation>
        <location evidence="1">Membrane</location>
        <topology evidence="1">Multi-pass membrane protein</topology>
    </subcellularLocation>
</comment>
<feature type="transmembrane region" description="Helical" evidence="5">
    <location>
        <begin position="438"/>
        <end position="460"/>
    </location>
</feature>
<proteinExistence type="predicted"/>